<accession>A0A1I8NXW9</accession>
<dbReference type="GO" id="GO:0031012">
    <property type="term" value="C:extracellular matrix"/>
    <property type="evidence" value="ECO:0007669"/>
    <property type="project" value="TreeGrafter"/>
</dbReference>
<name>A0A1I8NXW9_STOCA</name>
<dbReference type="PANTHER" id="PTHR46145">
    <property type="entry name" value="HEPARANASE"/>
    <property type="match status" value="1"/>
</dbReference>
<sequence>KYFFLCRSSDSFLGNSLTSAFNEHDPALKVLFKEKVPVWLTLPKTFNPSLSFMDDEEVQEGLNWAQTMGDAAHNGFDVIFKPVSLSDWESPKYSFYVTAVYKKVMGSRVFAAKPLSGFFGRSNKLYTHCANSESGGLAFMVINKQTTPLQITVRSMSKLKDNEVWQYALTMSDGQVMLNNKQVSINSTLEPEIKRKQSNSFVQLKTPASSVSFWVLPNANVEHCQYTEVDSSTSTSTEDESQESTEKIKRYTSSDRLLKELIKEAAAKTAAPAGRKKYRHRRSVDSKNEQNKKFFLGNGALDSTGVFKTLTEAINTPFKREAFSPERRQAAMKWLGKLFREPLNANLPLLRRSARNSDTYNGPFFMTRDGKKTAFTKKITDIKKPEKKTNKRTFEDLEFDEEKFFKNVGVQTEPDYVKFPEGDVFLQNIDSVNGEDVADEELKIQHVKKVSSKKEPRPKLSKDIVNEMKPLRLLPTEFYESLPVNPSKSSVDNKPSTGSPFNSLGADEPLNKAYSKGKSNLFSSYFDKHDEGIASNIDEQDNSEPAESNADSANDSADEFAQAQMKMSEKNFKNSAVEDDKEVETSKDVDDILVDSESMSSTTRKSRFSNFMKDSFLGTSDGDEDETDSTAHESEPPTTKTKFDELPWWDLTSSRSKRSLDTAESWHDNMVSKDEDPIVAANEISPSRLRAFEYKVDEAVRSTGKSENDIDTISKKFVKTFKSQVTKIVDIVSQHVNEWYNSMSKQLENTDGDGTNDI</sequence>
<dbReference type="Proteomes" id="UP000095300">
    <property type="component" value="Unassembled WGS sequence"/>
</dbReference>
<feature type="region of interest" description="Disordered" evidence="1">
    <location>
        <begin position="483"/>
        <end position="507"/>
    </location>
</feature>
<organism evidence="2 3">
    <name type="scientific">Stomoxys calcitrans</name>
    <name type="common">Stable fly</name>
    <name type="synonym">Conops calcitrans</name>
    <dbReference type="NCBI Taxonomy" id="35570"/>
    <lineage>
        <taxon>Eukaryota</taxon>
        <taxon>Metazoa</taxon>
        <taxon>Ecdysozoa</taxon>
        <taxon>Arthropoda</taxon>
        <taxon>Hexapoda</taxon>
        <taxon>Insecta</taxon>
        <taxon>Pterygota</taxon>
        <taxon>Neoptera</taxon>
        <taxon>Endopterygota</taxon>
        <taxon>Diptera</taxon>
        <taxon>Brachycera</taxon>
        <taxon>Muscomorpha</taxon>
        <taxon>Muscoidea</taxon>
        <taxon>Muscidae</taxon>
        <taxon>Stomoxys</taxon>
    </lineage>
</organism>
<evidence type="ECO:0000313" key="2">
    <source>
        <dbReference type="EnsemblMetazoa" id="SCAU003050-PA"/>
    </source>
</evidence>
<feature type="compositionally biased region" description="Basic and acidic residues" evidence="1">
    <location>
        <begin position="629"/>
        <end position="645"/>
    </location>
</feature>
<dbReference type="EnsemblMetazoa" id="SCAU003050-RA">
    <property type="protein sequence ID" value="SCAU003050-PA"/>
    <property type="gene ID" value="SCAU003050"/>
</dbReference>
<feature type="compositionally biased region" description="Polar residues" evidence="1">
    <location>
        <begin position="484"/>
        <end position="502"/>
    </location>
</feature>
<dbReference type="STRING" id="35570.A0A1I8NXW9"/>
<dbReference type="AlphaFoldDB" id="A0A1I8NXW9"/>
<dbReference type="VEuPathDB" id="VectorBase:SCAU003050"/>
<dbReference type="GO" id="GO:0005615">
    <property type="term" value="C:extracellular space"/>
    <property type="evidence" value="ECO:0007669"/>
    <property type="project" value="TreeGrafter"/>
</dbReference>
<feature type="compositionally biased region" description="Low complexity" evidence="1">
    <location>
        <begin position="546"/>
        <end position="555"/>
    </location>
</feature>
<reference evidence="2" key="1">
    <citation type="submission" date="2020-05" db="UniProtKB">
        <authorList>
            <consortium name="EnsemblMetazoa"/>
        </authorList>
    </citation>
    <scope>IDENTIFICATION</scope>
    <source>
        <strain evidence="2">USDA</strain>
    </source>
</reference>
<feature type="compositionally biased region" description="Basic and acidic residues" evidence="1">
    <location>
        <begin position="567"/>
        <end position="590"/>
    </location>
</feature>
<dbReference type="OrthoDB" id="7736742at2759"/>
<feature type="region of interest" description="Disordered" evidence="1">
    <location>
        <begin position="268"/>
        <end position="290"/>
    </location>
</feature>
<dbReference type="PANTHER" id="PTHR46145:SF4">
    <property type="entry name" value="HEPARANASE"/>
    <property type="match status" value="1"/>
</dbReference>
<evidence type="ECO:0000256" key="1">
    <source>
        <dbReference type="SAM" id="MobiDB-lite"/>
    </source>
</evidence>
<feature type="region of interest" description="Disordered" evidence="1">
    <location>
        <begin position="536"/>
        <end position="645"/>
    </location>
</feature>
<protein>
    <submittedName>
        <fullName evidence="2">Uncharacterized protein</fullName>
    </submittedName>
</protein>
<gene>
    <name evidence="2" type="primary">106095284</name>
</gene>
<keyword evidence="3" id="KW-1185">Reference proteome</keyword>
<feature type="region of interest" description="Disordered" evidence="1">
    <location>
        <begin position="228"/>
        <end position="248"/>
    </location>
</feature>
<evidence type="ECO:0000313" key="3">
    <source>
        <dbReference type="Proteomes" id="UP000095300"/>
    </source>
</evidence>
<proteinExistence type="predicted"/>